<evidence type="ECO:0000313" key="1">
    <source>
        <dbReference type="EMBL" id="DAE33140.1"/>
    </source>
</evidence>
<proteinExistence type="predicted"/>
<sequence>MQIASIAGDLASLIAAIPTGGNPVAGALGYGSTLAQFGADVSRDGFDLGDLGNLALGLGLDTISLLPGVGIGGKMAKMSKTVKKSASLLKNILLASGATSAVSAVNNIVSGKGTLDD</sequence>
<accession>A0A8S5RQ36</accession>
<dbReference type="EMBL" id="BK059132">
    <property type="protein sequence ID" value="DAE33140.1"/>
    <property type="molecule type" value="Genomic_DNA"/>
</dbReference>
<name>A0A8S5RQ36_9VIRU</name>
<protein>
    <submittedName>
        <fullName evidence="1">Uncharacterized protein</fullName>
    </submittedName>
</protein>
<organism evidence="1">
    <name type="scientific">virus sp. ctrcb4</name>
    <dbReference type="NCBI Taxonomy" id="2825824"/>
    <lineage>
        <taxon>Viruses</taxon>
    </lineage>
</organism>
<reference evidence="1" key="1">
    <citation type="journal article" date="2021" name="Proc. Natl. Acad. Sci. U.S.A.">
        <title>A Catalog of Tens of Thousands of Viruses from Human Metagenomes Reveals Hidden Associations with Chronic Diseases.</title>
        <authorList>
            <person name="Tisza M.J."/>
            <person name="Buck C.B."/>
        </authorList>
    </citation>
    <scope>NUCLEOTIDE SEQUENCE</scope>
    <source>
        <strain evidence="1">Ctrcb4</strain>
    </source>
</reference>